<feature type="signal peptide" evidence="1">
    <location>
        <begin position="1"/>
        <end position="22"/>
    </location>
</feature>
<dbReference type="EMBL" id="CP089982">
    <property type="protein sequence ID" value="WXA90499.1"/>
    <property type="molecule type" value="Genomic_DNA"/>
</dbReference>
<keyword evidence="1" id="KW-0732">Signal</keyword>
<dbReference type="RefSeq" id="WP_394841112.1">
    <property type="nucleotide sequence ID" value="NZ_CP089982.1"/>
</dbReference>
<evidence type="ECO:0000313" key="3">
    <source>
        <dbReference type="Proteomes" id="UP001379533"/>
    </source>
</evidence>
<organism evidence="2 3">
    <name type="scientific">Pendulispora brunnea</name>
    <dbReference type="NCBI Taxonomy" id="2905690"/>
    <lineage>
        <taxon>Bacteria</taxon>
        <taxon>Pseudomonadati</taxon>
        <taxon>Myxococcota</taxon>
        <taxon>Myxococcia</taxon>
        <taxon>Myxococcales</taxon>
        <taxon>Sorangiineae</taxon>
        <taxon>Pendulisporaceae</taxon>
        <taxon>Pendulispora</taxon>
    </lineage>
</organism>
<name>A0ABZ2JXK3_9BACT</name>
<protein>
    <recommendedName>
        <fullName evidence="4">Lipoprotein</fullName>
    </recommendedName>
</protein>
<gene>
    <name evidence="2" type="ORF">LZC95_29085</name>
</gene>
<keyword evidence="3" id="KW-1185">Reference proteome</keyword>
<accession>A0ABZ2JXK3</accession>
<proteinExistence type="predicted"/>
<evidence type="ECO:0008006" key="4">
    <source>
        <dbReference type="Google" id="ProtNLM"/>
    </source>
</evidence>
<reference evidence="2 3" key="1">
    <citation type="submission" date="2021-12" db="EMBL/GenBank/DDBJ databases">
        <title>Discovery of the Pendulisporaceae a myxobacterial family with distinct sporulation behavior and unique specialized metabolism.</title>
        <authorList>
            <person name="Garcia R."/>
            <person name="Popoff A."/>
            <person name="Bader C.D."/>
            <person name="Loehr J."/>
            <person name="Walesch S."/>
            <person name="Walt C."/>
            <person name="Boldt J."/>
            <person name="Bunk B."/>
            <person name="Haeckl F.J.F.P.J."/>
            <person name="Gunesch A.P."/>
            <person name="Birkelbach J."/>
            <person name="Nuebel U."/>
            <person name="Pietschmann T."/>
            <person name="Bach T."/>
            <person name="Mueller R."/>
        </authorList>
    </citation>
    <scope>NUCLEOTIDE SEQUENCE [LARGE SCALE GENOMIC DNA]</scope>
    <source>
        <strain evidence="2 3">MSr12523</strain>
    </source>
</reference>
<feature type="chain" id="PRO_5045270275" description="Lipoprotein" evidence="1">
    <location>
        <begin position="23"/>
        <end position="198"/>
    </location>
</feature>
<evidence type="ECO:0000256" key="1">
    <source>
        <dbReference type="SAM" id="SignalP"/>
    </source>
</evidence>
<sequence>MKRHLVLAFGVLSSLIAFPACSSDDDEKPAVVEELRMNCSAETVAGPAIDYTVSGNTLTISANGQSSQITRSGSASGDKPIYGTWQLPPATATSGDPAYAAKHQLRVTGNIRIEPNRVTVTTNCTTLEHVMSASATSPATITDTTLQVLEAHKEEKYWSSRTGESTLTKKSIDTLAVEPQLEGDEPLSGGVAFPFAAY</sequence>
<dbReference type="Proteomes" id="UP001379533">
    <property type="component" value="Chromosome"/>
</dbReference>
<evidence type="ECO:0000313" key="2">
    <source>
        <dbReference type="EMBL" id="WXA90499.1"/>
    </source>
</evidence>